<keyword evidence="2" id="KW-1185">Reference proteome</keyword>
<protein>
    <submittedName>
        <fullName evidence="1">Uncharacterized protein</fullName>
    </submittedName>
</protein>
<feature type="non-terminal residue" evidence="1">
    <location>
        <position position="1"/>
    </location>
</feature>
<name>A0AA39WVT1_9PEZI</name>
<accession>A0AA39WVT1</accession>
<organism evidence="1 2">
    <name type="scientific">Immersiella caudata</name>
    <dbReference type="NCBI Taxonomy" id="314043"/>
    <lineage>
        <taxon>Eukaryota</taxon>
        <taxon>Fungi</taxon>
        <taxon>Dikarya</taxon>
        <taxon>Ascomycota</taxon>
        <taxon>Pezizomycotina</taxon>
        <taxon>Sordariomycetes</taxon>
        <taxon>Sordariomycetidae</taxon>
        <taxon>Sordariales</taxon>
        <taxon>Lasiosphaeriaceae</taxon>
        <taxon>Immersiella</taxon>
    </lineage>
</organism>
<dbReference type="EMBL" id="JAULSU010000003">
    <property type="protein sequence ID" value="KAK0622317.1"/>
    <property type="molecule type" value="Genomic_DNA"/>
</dbReference>
<feature type="non-terminal residue" evidence="1">
    <location>
        <position position="202"/>
    </location>
</feature>
<evidence type="ECO:0000313" key="2">
    <source>
        <dbReference type="Proteomes" id="UP001175000"/>
    </source>
</evidence>
<reference evidence="1" key="1">
    <citation type="submission" date="2023-06" db="EMBL/GenBank/DDBJ databases">
        <title>Genome-scale phylogeny and comparative genomics of the fungal order Sordariales.</title>
        <authorList>
            <consortium name="Lawrence Berkeley National Laboratory"/>
            <person name="Hensen N."/>
            <person name="Bonometti L."/>
            <person name="Westerberg I."/>
            <person name="Brannstrom I.O."/>
            <person name="Guillou S."/>
            <person name="Cros-Aarteil S."/>
            <person name="Calhoun S."/>
            <person name="Haridas S."/>
            <person name="Kuo A."/>
            <person name="Mondo S."/>
            <person name="Pangilinan J."/>
            <person name="Riley R."/>
            <person name="Labutti K."/>
            <person name="Andreopoulos B."/>
            <person name="Lipzen A."/>
            <person name="Chen C."/>
            <person name="Yanf M."/>
            <person name="Daum C."/>
            <person name="Ng V."/>
            <person name="Clum A."/>
            <person name="Steindorff A."/>
            <person name="Ohm R."/>
            <person name="Martin F."/>
            <person name="Silar P."/>
            <person name="Natvig D."/>
            <person name="Lalanne C."/>
            <person name="Gautier V."/>
            <person name="Ament-Velasquez S.L."/>
            <person name="Kruys A."/>
            <person name="Hutchinson M.I."/>
            <person name="Powell A.J."/>
            <person name="Barry K."/>
            <person name="Miller A.N."/>
            <person name="Grigoriev I.V."/>
            <person name="Debuchy R."/>
            <person name="Gladieux P."/>
            <person name="Thoren M.H."/>
            <person name="Johannesson H."/>
        </authorList>
    </citation>
    <scope>NUCLEOTIDE SEQUENCE</scope>
    <source>
        <strain evidence="1">CBS 606.72</strain>
    </source>
</reference>
<evidence type="ECO:0000313" key="1">
    <source>
        <dbReference type="EMBL" id="KAK0622317.1"/>
    </source>
</evidence>
<gene>
    <name evidence="1" type="ORF">B0T14DRAFT_400225</name>
</gene>
<dbReference type="Proteomes" id="UP001175000">
    <property type="component" value="Unassembled WGS sequence"/>
</dbReference>
<comment type="caution">
    <text evidence="1">The sequence shown here is derived from an EMBL/GenBank/DDBJ whole genome shotgun (WGS) entry which is preliminary data.</text>
</comment>
<sequence length="202" mass="22068">LPFLTYLSAPLQCVKSTSPALISASLPDLKTLDITEHIADSSAITHLISRTPKLEKLNVFLVEDMDTLVADANGFHVESHAGMWKALASALASVSGTLKTLKISVDLAATNLHVQYILDEDWVFGISERRGGLGTLVGLERLTKLEMPMYLLFGRSAGGEVKLREMLPRGLRVLTLRDDYVFDEDLGNCSPEAVVPILEGYL</sequence>
<dbReference type="AlphaFoldDB" id="A0AA39WVT1"/>
<proteinExistence type="predicted"/>